<dbReference type="OrthoDB" id="298939at2759"/>
<dbReference type="Proteomes" id="UP000070133">
    <property type="component" value="Unassembled WGS sequence"/>
</dbReference>
<organism evidence="3 4">
    <name type="scientific">Pseudocercospora eumusae</name>
    <dbReference type="NCBI Taxonomy" id="321146"/>
    <lineage>
        <taxon>Eukaryota</taxon>
        <taxon>Fungi</taxon>
        <taxon>Dikarya</taxon>
        <taxon>Ascomycota</taxon>
        <taxon>Pezizomycotina</taxon>
        <taxon>Dothideomycetes</taxon>
        <taxon>Dothideomycetidae</taxon>
        <taxon>Mycosphaerellales</taxon>
        <taxon>Mycosphaerellaceae</taxon>
        <taxon>Pseudocercospora</taxon>
    </lineage>
</organism>
<proteinExistence type="predicted"/>
<evidence type="ECO:0000313" key="3">
    <source>
        <dbReference type="EMBL" id="KXT07370.1"/>
    </source>
</evidence>
<feature type="compositionally biased region" description="Low complexity" evidence="1">
    <location>
        <begin position="274"/>
        <end position="298"/>
    </location>
</feature>
<feature type="region of interest" description="Disordered" evidence="1">
    <location>
        <begin position="341"/>
        <end position="363"/>
    </location>
</feature>
<reference evidence="3" key="1">
    <citation type="submission" date="2015-07" db="EMBL/GenBank/DDBJ databases">
        <title>Comparative genomics of the Sigatoka disease complex on banana suggests a link between parallel evolutionary changes in Pseudocercospora fijiensis and Pseudocercospora eumusae and increased virulence on the banana host.</title>
        <authorList>
            <person name="Chang T.-C."/>
            <person name="Salvucci A."/>
            <person name="Crous P.W."/>
            <person name="Stergiopoulos I."/>
        </authorList>
    </citation>
    <scope>NUCLEOTIDE SEQUENCE [LARGE SCALE GENOMIC DNA]</scope>
    <source>
        <strain evidence="3">CBS 114824</strain>
    </source>
</reference>
<feature type="region of interest" description="Disordered" evidence="1">
    <location>
        <begin position="236"/>
        <end position="255"/>
    </location>
</feature>
<evidence type="ECO:0000313" key="4">
    <source>
        <dbReference type="Proteomes" id="UP000070133"/>
    </source>
</evidence>
<accession>A0A139HY13</accession>
<feature type="compositionally biased region" description="Polar residues" evidence="1">
    <location>
        <begin position="504"/>
        <end position="518"/>
    </location>
</feature>
<feature type="compositionally biased region" description="Basic residues" evidence="1">
    <location>
        <begin position="1"/>
        <end position="10"/>
    </location>
</feature>
<feature type="region of interest" description="Disordered" evidence="1">
    <location>
        <begin position="382"/>
        <end position="524"/>
    </location>
</feature>
<gene>
    <name evidence="3" type="ORF">AC578_491</name>
</gene>
<feature type="compositionally biased region" description="Polar residues" evidence="1">
    <location>
        <begin position="469"/>
        <end position="486"/>
    </location>
</feature>
<keyword evidence="4" id="KW-1185">Reference proteome</keyword>
<feature type="region of interest" description="Disordered" evidence="1">
    <location>
        <begin position="1"/>
        <end position="40"/>
    </location>
</feature>
<evidence type="ECO:0008006" key="5">
    <source>
        <dbReference type="Google" id="ProtNLM"/>
    </source>
</evidence>
<protein>
    <recommendedName>
        <fullName evidence="5">Mid2 domain-containing protein</fullName>
    </recommendedName>
</protein>
<keyword evidence="2" id="KW-0812">Transmembrane</keyword>
<feature type="compositionally biased region" description="Basic and acidic residues" evidence="1">
    <location>
        <begin position="384"/>
        <end position="396"/>
    </location>
</feature>
<feature type="compositionally biased region" description="Low complexity" evidence="1">
    <location>
        <begin position="423"/>
        <end position="434"/>
    </location>
</feature>
<sequence>MAPPVKRRKLSSTSSLHIHRDNCTGISDTSSHDTFRTSPRPNVAATLQTSLPRVEEERFWEVHPAVGGIEHFKVLLPRQRTVAVAAEDLSVSVSVAPTIAYQDASTTITYTPPATPSLPTLPSISGATTFSTTSTSTLSTSISAATTTSSMSNKTAESTSSSGSRITSAPHSLTTSSINTNSTRSSSRTSSSVSADTFFIATLSDGDTTTITRARTAYATTFADGEIFTIPGLSSTLSRSGTSSATTTSDSEQSTVTATALINSSNAVSPGAYGTPATSAPSSTSSGSASNNSHNNSNSPPPAGAIAGGVVGGCAGLAVIVLIAMLFVRWYRRRSRLGHQALPPASLDSPEQHGDLSRGPGMAERAGLMPLAAAVPAMFRHHDRSAEPSESSERGFTRISGRKLPSAWSEGMSSPPPEMPLNAATTSTTGASASHYRDSQGQYGGDGTGFPPSPTASPTSPASSHGPLRSSTHEMMTMSPGPQRQPQLHAGGPYGFTGGPSGFQRSDTPSSLDPSRNSRFTEEM</sequence>
<feature type="region of interest" description="Disordered" evidence="1">
    <location>
        <begin position="143"/>
        <end position="190"/>
    </location>
</feature>
<feature type="region of interest" description="Disordered" evidence="1">
    <location>
        <begin position="267"/>
        <end position="300"/>
    </location>
</feature>
<name>A0A139HY13_9PEZI</name>
<dbReference type="EMBL" id="LFZN01000002">
    <property type="protein sequence ID" value="KXT07370.1"/>
    <property type="molecule type" value="Genomic_DNA"/>
</dbReference>
<feature type="compositionally biased region" description="Gly residues" evidence="1">
    <location>
        <begin position="492"/>
        <end position="501"/>
    </location>
</feature>
<dbReference type="AlphaFoldDB" id="A0A139HY13"/>
<evidence type="ECO:0000256" key="1">
    <source>
        <dbReference type="SAM" id="MobiDB-lite"/>
    </source>
</evidence>
<comment type="caution">
    <text evidence="3">The sequence shown here is derived from an EMBL/GenBank/DDBJ whole genome shotgun (WGS) entry which is preliminary data.</text>
</comment>
<keyword evidence="2" id="KW-0472">Membrane</keyword>
<evidence type="ECO:0000256" key="2">
    <source>
        <dbReference type="SAM" id="Phobius"/>
    </source>
</evidence>
<feature type="transmembrane region" description="Helical" evidence="2">
    <location>
        <begin position="303"/>
        <end position="328"/>
    </location>
</feature>
<keyword evidence="2" id="KW-1133">Transmembrane helix</keyword>